<dbReference type="Proteomes" id="UP000198756">
    <property type="component" value="Unassembled WGS sequence"/>
</dbReference>
<evidence type="ECO:0000313" key="1">
    <source>
        <dbReference type="EMBL" id="SDA37391.1"/>
    </source>
</evidence>
<protein>
    <recommendedName>
        <fullName evidence="3">UDP-glucuronosyltransferase</fullName>
    </recommendedName>
</protein>
<dbReference type="OrthoDB" id="838275at2"/>
<dbReference type="AlphaFoldDB" id="A0A1G5UUU6"/>
<accession>A0A1G5UUU6</accession>
<organism evidence="1 2">
    <name type="scientific">Algoriphagus alkaliphilus</name>
    <dbReference type="NCBI Taxonomy" id="279824"/>
    <lineage>
        <taxon>Bacteria</taxon>
        <taxon>Pseudomonadati</taxon>
        <taxon>Bacteroidota</taxon>
        <taxon>Cytophagia</taxon>
        <taxon>Cytophagales</taxon>
        <taxon>Cyclobacteriaceae</taxon>
        <taxon>Algoriphagus</taxon>
    </lineage>
</organism>
<name>A0A1G5UUU6_9BACT</name>
<sequence>MFDFKYQPEKYFKGESNSVLLVRLHYPESTWGEQISLYAHLLEGKVQFEAVDFYGNEYLLYPSSAWEPLSFEDLIYLIEGMQVNQDSMEGNIALVLDGIPEAESEFYHELKTYFEEKRKNFGLD</sequence>
<evidence type="ECO:0000313" key="2">
    <source>
        <dbReference type="Proteomes" id="UP000198756"/>
    </source>
</evidence>
<keyword evidence="2" id="KW-1185">Reference proteome</keyword>
<dbReference type="RefSeq" id="WP_092727953.1">
    <property type="nucleotide sequence ID" value="NZ_FMXE01000002.1"/>
</dbReference>
<reference evidence="2" key="1">
    <citation type="submission" date="2016-10" db="EMBL/GenBank/DDBJ databases">
        <authorList>
            <person name="Varghese N."/>
            <person name="Submissions S."/>
        </authorList>
    </citation>
    <scope>NUCLEOTIDE SEQUENCE [LARGE SCALE GENOMIC DNA]</scope>
    <source>
        <strain evidence="2">DSM 22703</strain>
    </source>
</reference>
<gene>
    <name evidence="1" type="ORF">SAMN03080617_00056</name>
</gene>
<evidence type="ECO:0008006" key="3">
    <source>
        <dbReference type="Google" id="ProtNLM"/>
    </source>
</evidence>
<proteinExistence type="predicted"/>
<dbReference type="EMBL" id="FMXE01000002">
    <property type="protein sequence ID" value="SDA37391.1"/>
    <property type="molecule type" value="Genomic_DNA"/>
</dbReference>